<accession>A0AC61RQ75</accession>
<proteinExistence type="predicted"/>
<sequence>MKLVESIMTRNPCYTAGRKITVKGLMLHSVGCPQPKASAFISSWNSPAHDTSCVHGFIDGNDGTVYQTLPWNHRGWHCGSGNKGSGNNTHIGVEMCEPACIRYTAGSNFTCSDMAEAKAVAERTYEAAVELFAMLCKKYGLDPLADGAIISHREGHSRGIASNHGDPEHLWAQLGMGYTMDGFRRAVKAAMGGASSGTDGYTKIMGNAVATAEQMKAYLKAKNPGVAQSVLDMVPLYLSEGKAEGVRGDIAFAQSCLETGNFTFSGSAVTLSQNNFCGMGVTSNGMKGNSFGTPQLGIRAQVQHLKAYASTDALKNACIDPRFKYVTRGCAEYAEWLGQKENPAGKGWAAGAGYGGKILSILKGILGTAGGAPKPAPAETEAWYRVRKSWADASSQKGAFKSLENAKKCADENSGHSVFDESGKALYTKAAALQPYLVRVSIPDLNIRQGPGTDKPKTGKVTGVGVFTIVEEADGKGASRWGKLKSNAGWISLDYASRI</sequence>
<protein>
    <submittedName>
        <fullName evidence="1">N-acetylmuramoyl-L-alanine amidase</fullName>
    </submittedName>
</protein>
<organism evidence="1 2">
    <name type="scientific">Petralouisia muris</name>
    <dbReference type="NCBI Taxonomy" id="3032872"/>
    <lineage>
        <taxon>Bacteria</taxon>
        <taxon>Bacillati</taxon>
        <taxon>Bacillota</taxon>
        <taxon>Clostridia</taxon>
        <taxon>Lachnospirales</taxon>
        <taxon>Lachnospiraceae</taxon>
        <taxon>Petralouisia</taxon>
    </lineage>
</organism>
<dbReference type="EMBL" id="SRYA01000065">
    <property type="protein sequence ID" value="TGY91225.1"/>
    <property type="molecule type" value="Genomic_DNA"/>
</dbReference>
<reference evidence="1" key="1">
    <citation type="submission" date="2019-04" db="EMBL/GenBank/DDBJ databases">
        <title>Microbes associate with the intestines of laboratory mice.</title>
        <authorList>
            <person name="Navarre W."/>
            <person name="Wong E."/>
            <person name="Huang K."/>
            <person name="Tropini C."/>
            <person name="Ng K."/>
            <person name="Yu B."/>
        </authorList>
    </citation>
    <scope>NUCLEOTIDE SEQUENCE</scope>
    <source>
        <strain evidence="1">NM01_1-7b</strain>
    </source>
</reference>
<gene>
    <name evidence="1" type="ORF">E5329_22160</name>
</gene>
<evidence type="ECO:0000313" key="1">
    <source>
        <dbReference type="EMBL" id="TGY91225.1"/>
    </source>
</evidence>
<dbReference type="Proteomes" id="UP000304953">
    <property type="component" value="Unassembled WGS sequence"/>
</dbReference>
<name>A0AC61RQ75_9FIRM</name>
<keyword evidence="2" id="KW-1185">Reference proteome</keyword>
<comment type="caution">
    <text evidence="1">The sequence shown here is derived from an EMBL/GenBank/DDBJ whole genome shotgun (WGS) entry which is preliminary data.</text>
</comment>
<evidence type="ECO:0000313" key="2">
    <source>
        <dbReference type="Proteomes" id="UP000304953"/>
    </source>
</evidence>